<accession>A0A918ASP9</accession>
<proteinExistence type="predicted"/>
<name>A0A918ASP9_9PSEU</name>
<reference evidence="2" key="2">
    <citation type="submission" date="2020-09" db="EMBL/GenBank/DDBJ databases">
        <authorList>
            <person name="Sun Q."/>
            <person name="Ohkuma M."/>
        </authorList>
    </citation>
    <scope>NUCLEOTIDE SEQUENCE</scope>
    <source>
        <strain evidence="2">JCM 3313</strain>
    </source>
</reference>
<feature type="compositionally biased region" description="Low complexity" evidence="1">
    <location>
        <begin position="54"/>
        <end position="66"/>
    </location>
</feature>
<dbReference type="EMBL" id="BMRG01000018">
    <property type="protein sequence ID" value="GGP78398.1"/>
    <property type="molecule type" value="Genomic_DNA"/>
</dbReference>
<organism evidence="2 3">
    <name type="scientific">Saccharothrix coeruleofusca</name>
    <dbReference type="NCBI Taxonomy" id="33919"/>
    <lineage>
        <taxon>Bacteria</taxon>
        <taxon>Bacillati</taxon>
        <taxon>Actinomycetota</taxon>
        <taxon>Actinomycetes</taxon>
        <taxon>Pseudonocardiales</taxon>
        <taxon>Pseudonocardiaceae</taxon>
        <taxon>Saccharothrix</taxon>
    </lineage>
</organism>
<reference evidence="2" key="1">
    <citation type="journal article" date="2014" name="Int. J. Syst. Evol. Microbiol.">
        <title>Complete genome sequence of Corynebacterium casei LMG S-19264T (=DSM 44701T), isolated from a smear-ripened cheese.</title>
        <authorList>
            <consortium name="US DOE Joint Genome Institute (JGI-PGF)"/>
            <person name="Walter F."/>
            <person name="Albersmeier A."/>
            <person name="Kalinowski J."/>
            <person name="Ruckert C."/>
        </authorList>
    </citation>
    <scope>NUCLEOTIDE SEQUENCE</scope>
    <source>
        <strain evidence="2">JCM 3313</strain>
    </source>
</reference>
<comment type="caution">
    <text evidence="2">The sequence shown here is derived from an EMBL/GenBank/DDBJ whole genome shotgun (WGS) entry which is preliminary data.</text>
</comment>
<evidence type="ECO:0000256" key="1">
    <source>
        <dbReference type="SAM" id="MobiDB-lite"/>
    </source>
</evidence>
<dbReference type="Proteomes" id="UP000639606">
    <property type="component" value="Unassembled WGS sequence"/>
</dbReference>
<protein>
    <submittedName>
        <fullName evidence="2">Uncharacterized protein</fullName>
    </submittedName>
</protein>
<feature type="region of interest" description="Disordered" evidence="1">
    <location>
        <begin position="22"/>
        <end position="66"/>
    </location>
</feature>
<sequence length="66" mass="6799">MTTRDTSASILLPPPYLPVLMVTDGESVAPPAGDPDRHDTLSAGPRGPPRARHSASAPAAARDAIQ</sequence>
<gene>
    <name evidence="2" type="ORF">GCM10010185_60180</name>
</gene>
<evidence type="ECO:0000313" key="2">
    <source>
        <dbReference type="EMBL" id="GGP78398.1"/>
    </source>
</evidence>
<dbReference type="AlphaFoldDB" id="A0A918ASP9"/>
<keyword evidence="3" id="KW-1185">Reference proteome</keyword>
<evidence type="ECO:0000313" key="3">
    <source>
        <dbReference type="Proteomes" id="UP000639606"/>
    </source>
</evidence>